<accession>A0A7Y9LFB6</accession>
<protein>
    <submittedName>
        <fullName evidence="4">Nitroreductase</fullName>
    </submittedName>
</protein>
<dbReference type="InterPro" id="IPR000415">
    <property type="entry name" value="Nitroreductase-like"/>
</dbReference>
<evidence type="ECO:0000256" key="1">
    <source>
        <dbReference type="ARBA" id="ARBA00007118"/>
    </source>
</evidence>
<evidence type="ECO:0000313" key="4">
    <source>
        <dbReference type="EMBL" id="NYE73951.1"/>
    </source>
</evidence>
<evidence type="ECO:0000259" key="3">
    <source>
        <dbReference type="Pfam" id="PF00881"/>
    </source>
</evidence>
<dbReference type="EMBL" id="JACCBU010000001">
    <property type="protein sequence ID" value="NYE73951.1"/>
    <property type="molecule type" value="Genomic_DNA"/>
</dbReference>
<dbReference type="CDD" id="cd02062">
    <property type="entry name" value="Nitro_FMN_reductase"/>
    <property type="match status" value="1"/>
</dbReference>
<feature type="domain" description="Nitroreductase" evidence="3">
    <location>
        <begin position="15"/>
        <end position="179"/>
    </location>
</feature>
<dbReference type="Pfam" id="PF00881">
    <property type="entry name" value="Nitroreductase"/>
    <property type="match status" value="1"/>
</dbReference>
<comment type="similarity">
    <text evidence="1">Belongs to the nitroreductase family.</text>
</comment>
<dbReference type="GO" id="GO:0016491">
    <property type="term" value="F:oxidoreductase activity"/>
    <property type="evidence" value="ECO:0007669"/>
    <property type="project" value="UniProtKB-KW"/>
</dbReference>
<name>A0A7Y9LFB6_9ACTN</name>
<organism evidence="4 5">
    <name type="scientific">Microlunatus parietis</name>
    <dbReference type="NCBI Taxonomy" id="682979"/>
    <lineage>
        <taxon>Bacteria</taxon>
        <taxon>Bacillati</taxon>
        <taxon>Actinomycetota</taxon>
        <taxon>Actinomycetes</taxon>
        <taxon>Propionibacteriales</taxon>
        <taxon>Propionibacteriaceae</taxon>
        <taxon>Microlunatus</taxon>
    </lineage>
</organism>
<dbReference type="SUPFAM" id="SSF55469">
    <property type="entry name" value="FMN-dependent nitroreductase-like"/>
    <property type="match status" value="1"/>
</dbReference>
<comment type="caution">
    <text evidence="4">The sequence shown here is derived from an EMBL/GenBank/DDBJ whole genome shotgun (WGS) entry which is preliminary data.</text>
</comment>
<keyword evidence="5" id="KW-1185">Reference proteome</keyword>
<gene>
    <name evidence="4" type="ORF">BKA15_005280</name>
</gene>
<dbReference type="InterPro" id="IPR029479">
    <property type="entry name" value="Nitroreductase"/>
</dbReference>
<evidence type="ECO:0000256" key="2">
    <source>
        <dbReference type="ARBA" id="ARBA00023002"/>
    </source>
</evidence>
<proteinExistence type="inferred from homology"/>
<sequence length="205" mass="22963">MPTDLPFDEVLTTTRAVRRRLDLDRPVEPEVIDECLRLALQAPSGSNSQRWHFVVLTEPEVRRPIAELYRRGAGPYLDQRRAGGGTEQQRRVHDSARYLYDVIDRVPALVIPCLQGRPSGENQANFFGSILPAAWSFCLALRSRGLGSVWTTLHLGYEREAAEVLGIPDDVTQAALLPVAYTIGTDFKPAARKPLDEVRSWNGWA</sequence>
<dbReference type="Proteomes" id="UP000569914">
    <property type="component" value="Unassembled WGS sequence"/>
</dbReference>
<dbReference type="PANTHER" id="PTHR43673">
    <property type="entry name" value="NAD(P)H NITROREDUCTASE YDGI-RELATED"/>
    <property type="match status" value="1"/>
</dbReference>
<dbReference type="Gene3D" id="3.40.109.10">
    <property type="entry name" value="NADH Oxidase"/>
    <property type="match status" value="1"/>
</dbReference>
<keyword evidence="2" id="KW-0560">Oxidoreductase</keyword>
<dbReference type="RefSeq" id="WP_179755865.1">
    <property type="nucleotide sequence ID" value="NZ_JACCBU010000001.1"/>
</dbReference>
<evidence type="ECO:0000313" key="5">
    <source>
        <dbReference type="Proteomes" id="UP000569914"/>
    </source>
</evidence>
<dbReference type="PANTHER" id="PTHR43673:SF10">
    <property type="entry name" value="NADH DEHYDROGENASE_NAD(P)H NITROREDUCTASE XCC3605-RELATED"/>
    <property type="match status" value="1"/>
</dbReference>
<dbReference type="AlphaFoldDB" id="A0A7Y9LFB6"/>
<reference evidence="4 5" key="1">
    <citation type="submission" date="2020-07" db="EMBL/GenBank/DDBJ databases">
        <title>Sequencing the genomes of 1000 actinobacteria strains.</title>
        <authorList>
            <person name="Klenk H.-P."/>
        </authorList>
    </citation>
    <scope>NUCLEOTIDE SEQUENCE [LARGE SCALE GENOMIC DNA]</scope>
    <source>
        <strain evidence="4 5">DSM 22083</strain>
    </source>
</reference>